<dbReference type="PANTHER" id="PTHR24305:SF187">
    <property type="entry name" value="P450, PUTATIVE (EUROFUNG)-RELATED"/>
    <property type="match status" value="1"/>
</dbReference>
<evidence type="ECO:0000256" key="4">
    <source>
        <dbReference type="ARBA" id="ARBA00022723"/>
    </source>
</evidence>
<keyword evidence="10" id="KW-0812">Transmembrane</keyword>
<dbReference type="InterPro" id="IPR036396">
    <property type="entry name" value="Cyt_P450_sf"/>
</dbReference>
<dbReference type="CDD" id="cd11061">
    <property type="entry name" value="CYP67-like"/>
    <property type="match status" value="1"/>
</dbReference>
<evidence type="ECO:0000256" key="8">
    <source>
        <dbReference type="PIRSR" id="PIRSR602401-1"/>
    </source>
</evidence>
<evidence type="ECO:0000256" key="1">
    <source>
        <dbReference type="ARBA" id="ARBA00001971"/>
    </source>
</evidence>
<keyword evidence="12" id="KW-1185">Reference proteome</keyword>
<feature type="transmembrane region" description="Helical" evidence="10">
    <location>
        <begin position="80"/>
        <end position="105"/>
    </location>
</feature>
<dbReference type="GO" id="GO:0016705">
    <property type="term" value="F:oxidoreductase activity, acting on paired donors, with incorporation or reduction of molecular oxygen"/>
    <property type="evidence" value="ECO:0007669"/>
    <property type="project" value="InterPro"/>
</dbReference>
<dbReference type="InterPro" id="IPR002401">
    <property type="entry name" value="Cyt_P450_E_grp-I"/>
</dbReference>
<keyword evidence="6 8" id="KW-0408">Iron</keyword>
<dbReference type="InParanoid" id="A0A136ISL5"/>
<accession>A0A136ISL5</accession>
<protein>
    <submittedName>
        <fullName evidence="11">Cytochrome P450</fullName>
    </submittedName>
</protein>
<feature type="transmembrane region" description="Helical" evidence="10">
    <location>
        <begin position="54"/>
        <end position="73"/>
    </location>
</feature>
<dbReference type="Proteomes" id="UP000070501">
    <property type="component" value="Unassembled WGS sequence"/>
</dbReference>
<feature type="region of interest" description="Disordered" evidence="9">
    <location>
        <begin position="562"/>
        <end position="595"/>
    </location>
</feature>
<sequence length="595" mass="66055">MPTLNELKLRLGIALLTAKDAPLGEIAIPGLILGFLSHWLVFIRGEHLKPAPGYFLATLTTPSVIALTLVRYLHFTRARALAATAVGWLSYFVALYSSMLVYRVWFHPLRHFPGPRLARLSQFWGVLKTAPKTDNFRHLDRLHEQYGEYVRVGPNLLSVSDPDLVEPMHNTHTKFTKAEWYDAGHPLTSLHQMRDRAEHDKRRRAGWDKAFTTKSLRAYDSRVVKYADLLIGQLRKRSGQVVNATDWFLWYGFDVMGDLAFGRSFDNLAQARSHEYIEVMHAAGSSGGSLTSVPWLIQLSTLIPRSLNPLAKLTTYAERAMRERRGTKPAEPDVMSHLLEGGRFYPSATRDDHLLAGDARLLIVAGSDTTASTLVYAFYNFAARPEVAARIREELVAAGIRGDEDVSVTALQNLVFMNAVINETLRLHPPVPGGVYRHTPREGVVIKGHKLPGGVKIIGPHHTVQRSPRAFVRPLEFIPERWTTQPELVLNKNAWFPFSIGKFSCIGKQLALNELRTVIAKVLLNFDVALAPGETGRELLEESKDMFTLINGKLELVFTERKSPSASVGSPSTSVGEAGTATTPPPAGEGVVAAQ</sequence>
<evidence type="ECO:0000313" key="11">
    <source>
        <dbReference type="EMBL" id="KXJ87901.1"/>
    </source>
</evidence>
<evidence type="ECO:0000256" key="6">
    <source>
        <dbReference type="ARBA" id="ARBA00023004"/>
    </source>
</evidence>
<reference evidence="12" key="1">
    <citation type="submission" date="2016-02" db="EMBL/GenBank/DDBJ databases">
        <title>Draft genome sequence of Microdochium bolleyi, a fungal endophyte of beachgrass.</title>
        <authorList>
            <consortium name="DOE Joint Genome Institute"/>
            <person name="David A.S."/>
            <person name="May G."/>
            <person name="Haridas S."/>
            <person name="Lim J."/>
            <person name="Wang M."/>
            <person name="Labutti K."/>
            <person name="Lipzen A."/>
            <person name="Barry K."/>
            <person name="Grigoriev I.V."/>
        </authorList>
    </citation>
    <scope>NUCLEOTIDE SEQUENCE [LARGE SCALE GENOMIC DNA]</scope>
    <source>
        <strain evidence="12">J235TASD1</strain>
    </source>
</reference>
<dbReference type="Pfam" id="PF00067">
    <property type="entry name" value="p450"/>
    <property type="match status" value="1"/>
</dbReference>
<dbReference type="InterPro" id="IPR001128">
    <property type="entry name" value="Cyt_P450"/>
</dbReference>
<dbReference type="PRINTS" id="PR00385">
    <property type="entry name" value="P450"/>
</dbReference>
<keyword evidence="4 8" id="KW-0479">Metal-binding</keyword>
<dbReference type="SUPFAM" id="SSF48264">
    <property type="entry name" value="Cytochrome P450"/>
    <property type="match status" value="1"/>
</dbReference>
<dbReference type="InterPro" id="IPR050121">
    <property type="entry name" value="Cytochrome_P450_monoxygenase"/>
</dbReference>
<keyword evidence="3 8" id="KW-0349">Heme</keyword>
<name>A0A136ISL5_9PEZI</name>
<organism evidence="11 12">
    <name type="scientific">Microdochium bolleyi</name>
    <dbReference type="NCBI Taxonomy" id="196109"/>
    <lineage>
        <taxon>Eukaryota</taxon>
        <taxon>Fungi</taxon>
        <taxon>Dikarya</taxon>
        <taxon>Ascomycota</taxon>
        <taxon>Pezizomycotina</taxon>
        <taxon>Sordariomycetes</taxon>
        <taxon>Xylariomycetidae</taxon>
        <taxon>Xylariales</taxon>
        <taxon>Microdochiaceae</taxon>
        <taxon>Microdochium</taxon>
    </lineage>
</organism>
<evidence type="ECO:0000256" key="9">
    <source>
        <dbReference type="SAM" id="MobiDB-lite"/>
    </source>
</evidence>
<feature type="transmembrane region" description="Helical" evidence="10">
    <location>
        <begin position="21"/>
        <end position="42"/>
    </location>
</feature>
<evidence type="ECO:0000313" key="12">
    <source>
        <dbReference type="Proteomes" id="UP000070501"/>
    </source>
</evidence>
<feature type="compositionally biased region" description="Low complexity" evidence="9">
    <location>
        <begin position="564"/>
        <end position="576"/>
    </location>
</feature>
<comment type="cofactor">
    <cofactor evidence="1 8">
        <name>heme</name>
        <dbReference type="ChEBI" id="CHEBI:30413"/>
    </cofactor>
</comment>
<evidence type="ECO:0000256" key="5">
    <source>
        <dbReference type="ARBA" id="ARBA00023002"/>
    </source>
</evidence>
<keyword evidence="10" id="KW-0472">Membrane</keyword>
<keyword evidence="5" id="KW-0560">Oxidoreductase</keyword>
<proteinExistence type="inferred from homology"/>
<evidence type="ECO:0000256" key="10">
    <source>
        <dbReference type="SAM" id="Phobius"/>
    </source>
</evidence>
<feature type="binding site" description="axial binding residue" evidence="8">
    <location>
        <position position="505"/>
    </location>
    <ligand>
        <name>heme</name>
        <dbReference type="ChEBI" id="CHEBI:30413"/>
    </ligand>
    <ligandPart>
        <name>Fe</name>
        <dbReference type="ChEBI" id="CHEBI:18248"/>
    </ligandPart>
</feature>
<dbReference type="Gene3D" id="1.10.630.10">
    <property type="entry name" value="Cytochrome P450"/>
    <property type="match status" value="1"/>
</dbReference>
<keyword evidence="7" id="KW-0503">Monooxygenase</keyword>
<gene>
    <name evidence="11" type="ORF">Micbo1qcDRAFT_215150</name>
</gene>
<dbReference type="GO" id="GO:0004497">
    <property type="term" value="F:monooxygenase activity"/>
    <property type="evidence" value="ECO:0007669"/>
    <property type="project" value="UniProtKB-KW"/>
</dbReference>
<dbReference type="PANTHER" id="PTHR24305">
    <property type="entry name" value="CYTOCHROME P450"/>
    <property type="match status" value="1"/>
</dbReference>
<dbReference type="AlphaFoldDB" id="A0A136ISL5"/>
<dbReference type="GO" id="GO:0020037">
    <property type="term" value="F:heme binding"/>
    <property type="evidence" value="ECO:0007669"/>
    <property type="project" value="InterPro"/>
</dbReference>
<dbReference type="PRINTS" id="PR00463">
    <property type="entry name" value="EP450I"/>
</dbReference>
<dbReference type="STRING" id="196109.A0A136ISL5"/>
<keyword evidence="10" id="KW-1133">Transmembrane helix</keyword>
<evidence type="ECO:0000256" key="7">
    <source>
        <dbReference type="ARBA" id="ARBA00023033"/>
    </source>
</evidence>
<comment type="similarity">
    <text evidence="2">Belongs to the cytochrome P450 family.</text>
</comment>
<evidence type="ECO:0000256" key="2">
    <source>
        <dbReference type="ARBA" id="ARBA00010617"/>
    </source>
</evidence>
<evidence type="ECO:0000256" key="3">
    <source>
        <dbReference type="ARBA" id="ARBA00022617"/>
    </source>
</evidence>
<dbReference type="OrthoDB" id="6692864at2759"/>
<dbReference type="GO" id="GO:0005506">
    <property type="term" value="F:iron ion binding"/>
    <property type="evidence" value="ECO:0007669"/>
    <property type="project" value="InterPro"/>
</dbReference>
<dbReference type="EMBL" id="KQ964260">
    <property type="protein sequence ID" value="KXJ87901.1"/>
    <property type="molecule type" value="Genomic_DNA"/>
</dbReference>